<reference evidence="12 13" key="1">
    <citation type="submission" date="2018-06" db="EMBL/GenBank/DDBJ databases">
        <authorList>
            <consortium name="Pathogen Informatics"/>
            <person name="Doyle S."/>
        </authorList>
    </citation>
    <scope>NUCLEOTIDE SEQUENCE [LARGE SCALE GENOMIC DNA]</scope>
    <source>
        <strain evidence="12 13">NCTC13163</strain>
    </source>
</reference>
<comment type="catalytic activity">
    <reaction evidence="6">
        <text>Hydrolysis of (1-&gt;6)-alpha-D-glucosidic linkages in pullulan, amylopectin and glycogen, and in the alpha- and beta-limit dextrins of amylopectin and glycogen.</text>
        <dbReference type="EC" id="3.2.1.41"/>
    </reaction>
</comment>
<dbReference type="Pfam" id="PF21653">
    <property type="entry name" value="pulA_all-beta"/>
    <property type="match status" value="1"/>
</dbReference>
<dbReference type="OrthoDB" id="9761875at2"/>
<gene>
    <name evidence="12" type="primary">pulA</name>
    <name evidence="12" type="ORF">NCTC13163_00744</name>
</gene>
<dbReference type="SMR" id="A0A377FRQ9"/>
<feature type="domain" description="Glycosyl hydrolase family 13 catalytic" evidence="11">
    <location>
        <begin position="499"/>
        <end position="876"/>
    </location>
</feature>
<keyword evidence="5 12" id="KW-0326">Glycosidase</keyword>
<evidence type="ECO:0000259" key="11">
    <source>
        <dbReference type="SMART" id="SM00642"/>
    </source>
</evidence>
<dbReference type="Pfam" id="PF02922">
    <property type="entry name" value="CBM_48"/>
    <property type="match status" value="1"/>
</dbReference>
<dbReference type="STRING" id="1397694.GCA_000702585_01259"/>
<dbReference type="Pfam" id="PF03714">
    <property type="entry name" value="PUD"/>
    <property type="match status" value="2"/>
</dbReference>
<dbReference type="Proteomes" id="UP000254060">
    <property type="component" value="Unassembled WGS sequence"/>
</dbReference>
<name>A0A377FRQ9_9BACL</name>
<dbReference type="CDD" id="cd02860">
    <property type="entry name" value="E_set_Pullulanase"/>
    <property type="match status" value="1"/>
</dbReference>
<evidence type="ECO:0000256" key="6">
    <source>
        <dbReference type="ARBA" id="ARBA00023965"/>
    </source>
</evidence>
<dbReference type="InterPro" id="IPR013783">
    <property type="entry name" value="Ig-like_fold"/>
</dbReference>
<dbReference type="EC" id="3.2.1.41" evidence="7"/>
<dbReference type="InterPro" id="IPR006047">
    <property type="entry name" value="GH13_cat_dom"/>
</dbReference>
<evidence type="ECO:0000313" key="12">
    <source>
        <dbReference type="EMBL" id="STO07398.1"/>
    </source>
</evidence>
<dbReference type="RefSeq" id="WP_029334492.1">
    <property type="nucleotide sequence ID" value="NZ_UGGP01000001.1"/>
</dbReference>
<evidence type="ECO:0000256" key="3">
    <source>
        <dbReference type="ARBA" id="ARBA00022801"/>
    </source>
</evidence>
<dbReference type="Pfam" id="PF00128">
    <property type="entry name" value="Alpha-amylase"/>
    <property type="match status" value="1"/>
</dbReference>
<dbReference type="CDD" id="cd11341">
    <property type="entry name" value="AmyAc_Pullulanase_LD-like"/>
    <property type="match status" value="1"/>
</dbReference>
<dbReference type="GO" id="GO:0030246">
    <property type="term" value="F:carbohydrate binding"/>
    <property type="evidence" value="ECO:0007669"/>
    <property type="project" value="InterPro"/>
</dbReference>
<dbReference type="InterPro" id="IPR017853">
    <property type="entry name" value="GH"/>
</dbReference>
<dbReference type="Gene3D" id="2.60.40.1110">
    <property type="match status" value="2"/>
</dbReference>
<feature type="chain" id="PRO_5016804756" description="pullulanase" evidence="10">
    <location>
        <begin position="30"/>
        <end position="973"/>
    </location>
</feature>
<dbReference type="Gene3D" id="2.60.40.1180">
    <property type="entry name" value="Golgi alpha-mannosidase II"/>
    <property type="match status" value="1"/>
</dbReference>
<organism evidence="12 13">
    <name type="scientific">Exiguobacterium aurantiacum</name>
    <dbReference type="NCBI Taxonomy" id="33987"/>
    <lineage>
        <taxon>Bacteria</taxon>
        <taxon>Bacillati</taxon>
        <taxon>Bacillota</taxon>
        <taxon>Bacilli</taxon>
        <taxon>Bacillales</taxon>
        <taxon>Bacillales Family XII. Incertae Sedis</taxon>
        <taxon>Exiguobacterium</taxon>
    </lineage>
</organism>
<dbReference type="GO" id="GO:0051060">
    <property type="term" value="F:pullulanase activity"/>
    <property type="evidence" value="ECO:0007669"/>
    <property type="project" value="UniProtKB-EC"/>
</dbReference>
<evidence type="ECO:0000256" key="4">
    <source>
        <dbReference type="ARBA" id="ARBA00022837"/>
    </source>
</evidence>
<comment type="similarity">
    <text evidence="1">Belongs to the glycosyl hydrolase 13 family.</text>
</comment>
<dbReference type="Gene3D" id="2.60.40.10">
    <property type="entry name" value="Immunoglobulins"/>
    <property type="match status" value="1"/>
</dbReference>
<sequence length="973" mass="109336">MVNKQWKPVWAVVLTFALILSMFPMSASALDKGKSTLVVVHYQEAPGNQTDWNLWLWANGPDYFPNKGFTFNGEDDFGKVAAYEFPVDSPERLGLIVRTDNWDKDKGSENDRFITSDMIKDGVAEVWIKSGDSKIYTSNPDGDTAKTEVDMKVHYFRYDNTYTDWGLWTWPDGGDGQSIAFDETDEFGAVANVKFANPDAKQLIGLITKKGEWAEKDGEDRFALSTAKEIWLVEGESTIYYAEPEIDRSPKIVAFEATTFRTAKLTLNRAIEASFASELKVDGANVKSVEVTGDKSVTVHFNEDIDLTKVITATHPTFGERVLQAGDVLRSPEFDAKYAYDGKLGITYQKSKTNFVLWAPTAQDVKLELWNMPKDRPANDKDMKKTIQMKRGDRGTWIAEVRGDLDGIGYTYNVTHASGSIRAVDPYATAVGVNGDQGVIVDLKETNPKRWNNMKPQLKQSTDAIIYETHVRDFSIFDVTSNTYDSGIRHKGKYLGVVQPGTRLIENGKKTDTKTGLDHVKDLGVTHVQFIPVYDYNTASVDETNPDAKYNWGYDPKNYNAPEGSYSTNPYDAKVRIMQLKEMIQGLHDHNLRAVMDVVYNHMFDAQASNLHKIVPGYYYRYTAGGDFANGTGVGNDTASERKMMQKLIVDSTVYWATEYKWDGFRFDLMGIHDVDTMNKVRQALDKVDKSILVFGEGWDLGTPLDPALKANQKNAYKMPGVAHFNDNIRDGLKGSVFIDTDNGFINGKDGLENRIKTGIVGEIDYNADIKGFTKQPTQAITYVEAHDNHTLWDKLELTNPETSEADRTKMHRLASSILLTSQGTTFIHAGQEFMRTKEGDHNSYKSPDRINQMDWKRAADRKADVQYMKGLIEMRKANPGLRMTDAKDVKKNVKFYRSEPNVITYLIDDKAPGQKKDLFITHNANAKTVKVKLPTGQWSVIVDGNQAGTKTLKRVSGYVDVPAYATVVVKQP</sequence>
<accession>A0A377FRQ9</accession>
<dbReference type="InterPro" id="IPR011840">
    <property type="entry name" value="PulA_typeI"/>
</dbReference>
<keyword evidence="2 10" id="KW-0732">Signal</keyword>
<evidence type="ECO:0000256" key="5">
    <source>
        <dbReference type="ARBA" id="ARBA00023295"/>
    </source>
</evidence>
<protein>
    <recommendedName>
        <fullName evidence="7">pullulanase</fullName>
        <ecNumber evidence="7">3.2.1.41</ecNumber>
    </recommendedName>
    <alternativeName>
        <fullName evidence="8">Alpha-dextrin endo-1,6-alpha-glucosidase</fullName>
    </alternativeName>
    <alternativeName>
        <fullName evidence="9">Pullulan 6-glucanohydrolase</fullName>
    </alternativeName>
</protein>
<evidence type="ECO:0000256" key="8">
    <source>
        <dbReference type="ARBA" id="ARBA00029618"/>
    </source>
</evidence>
<keyword evidence="4" id="KW-0106">Calcium</keyword>
<dbReference type="SUPFAM" id="SSF81296">
    <property type="entry name" value="E set domains"/>
    <property type="match status" value="1"/>
</dbReference>
<evidence type="ECO:0000256" key="10">
    <source>
        <dbReference type="SAM" id="SignalP"/>
    </source>
</evidence>
<dbReference type="InterPro" id="IPR014756">
    <property type="entry name" value="Ig_E-set"/>
</dbReference>
<dbReference type="InterPro" id="IPR013784">
    <property type="entry name" value="Carb-bd-like_fold"/>
</dbReference>
<dbReference type="InterPro" id="IPR013780">
    <property type="entry name" value="Glyco_hydro_b"/>
</dbReference>
<proteinExistence type="inferred from homology"/>
<evidence type="ECO:0000256" key="2">
    <source>
        <dbReference type="ARBA" id="ARBA00022729"/>
    </source>
</evidence>
<dbReference type="PANTHER" id="PTHR43002">
    <property type="entry name" value="GLYCOGEN DEBRANCHING ENZYME"/>
    <property type="match status" value="1"/>
</dbReference>
<dbReference type="GO" id="GO:0005975">
    <property type="term" value="P:carbohydrate metabolic process"/>
    <property type="evidence" value="ECO:0007669"/>
    <property type="project" value="InterPro"/>
</dbReference>
<dbReference type="NCBIfam" id="TIGR02104">
    <property type="entry name" value="pulA_typeI"/>
    <property type="match status" value="1"/>
</dbReference>
<dbReference type="SMART" id="SM00642">
    <property type="entry name" value="Aamy"/>
    <property type="match status" value="1"/>
</dbReference>
<evidence type="ECO:0000256" key="9">
    <source>
        <dbReference type="ARBA" id="ARBA00031076"/>
    </source>
</evidence>
<dbReference type="CDD" id="cd10315">
    <property type="entry name" value="CBM41_pullulanase"/>
    <property type="match status" value="2"/>
</dbReference>
<evidence type="ECO:0000256" key="7">
    <source>
        <dbReference type="ARBA" id="ARBA00024062"/>
    </source>
</evidence>
<dbReference type="SUPFAM" id="SSF49452">
    <property type="entry name" value="Starch-binding domain-like"/>
    <property type="match status" value="2"/>
</dbReference>
<evidence type="ECO:0000313" key="13">
    <source>
        <dbReference type="Proteomes" id="UP000254060"/>
    </source>
</evidence>
<dbReference type="InterPro" id="IPR049117">
    <property type="entry name" value="pulA_all-beta"/>
</dbReference>
<dbReference type="InterPro" id="IPR005323">
    <property type="entry name" value="CBM41_pullulanase"/>
</dbReference>
<dbReference type="InterPro" id="IPR004193">
    <property type="entry name" value="Glyco_hydro_13_N"/>
</dbReference>
<evidence type="ECO:0000256" key="1">
    <source>
        <dbReference type="ARBA" id="ARBA00008061"/>
    </source>
</evidence>
<feature type="signal peptide" evidence="10">
    <location>
        <begin position="1"/>
        <end position="29"/>
    </location>
</feature>
<dbReference type="Gene3D" id="3.20.20.80">
    <property type="entry name" value="Glycosidases"/>
    <property type="match status" value="1"/>
</dbReference>
<keyword evidence="3 12" id="KW-0378">Hydrolase</keyword>
<dbReference type="EMBL" id="UGGP01000001">
    <property type="protein sequence ID" value="STO07398.1"/>
    <property type="molecule type" value="Genomic_DNA"/>
</dbReference>
<dbReference type="AlphaFoldDB" id="A0A377FRQ9"/>
<dbReference type="SUPFAM" id="SSF51445">
    <property type="entry name" value="(Trans)glycosidases"/>
    <property type="match status" value="1"/>
</dbReference>